<name>A0A2G9UX93_TELCI</name>
<dbReference type="PROSITE" id="PS50011">
    <property type="entry name" value="PROTEIN_KINASE_DOM"/>
    <property type="match status" value="1"/>
</dbReference>
<keyword evidence="1" id="KW-0723">Serine/threonine-protein kinase</keyword>
<keyword evidence="8" id="KW-1185">Reference proteome</keyword>
<evidence type="ECO:0000313" key="8">
    <source>
        <dbReference type="Proteomes" id="UP000230423"/>
    </source>
</evidence>
<evidence type="ECO:0000256" key="2">
    <source>
        <dbReference type="ARBA" id="ARBA00022679"/>
    </source>
</evidence>
<dbReference type="SMART" id="SM00220">
    <property type="entry name" value="S_TKc"/>
    <property type="match status" value="1"/>
</dbReference>
<dbReference type="InterPro" id="IPR011009">
    <property type="entry name" value="Kinase-like_dom_sf"/>
</dbReference>
<protein>
    <recommendedName>
        <fullName evidence="6">Protein kinase domain-containing protein</fullName>
    </recommendedName>
</protein>
<dbReference type="Gene3D" id="1.10.510.10">
    <property type="entry name" value="Transferase(Phosphotransferase) domain 1"/>
    <property type="match status" value="1"/>
</dbReference>
<evidence type="ECO:0000256" key="5">
    <source>
        <dbReference type="ARBA" id="ARBA00022840"/>
    </source>
</evidence>
<dbReference type="Proteomes" id="UP000230423">
    <property type="component" value="Unassembled WGS sequence"/>
</dbReference>
<dbReference type="Pfam" id="PF00069">
    <property type="entry name" value="Pkinase"/>
    <property type="match status" value="1"/>
</dbReference>
<evidence type="ECO:0000256" key="1">
    <source>
        <dbReference type="ARBA" id="ARBA00022527"/>
    </source>
</evidence>
<dbReference type="GO" id="GO:0033316">
    <property type="term" value="P:meiotic spindle assembly checkpoint signaling"/>
    <property type="evidence" value="ECO:0007669"/>
    <property type="project" value="TreeGrafter"/>
</dbReference>
<dbReference type="GO" id="GO:0004712">
    <property type="term" value="F:protein serine/threonine/tyrosine kinase activity"/>
    <property type="evidence" value="ECO:0007669"/>
    <property type="project" value="TreeGrafter"/>
</dbReference>
<dbReference type="PANTHER" id="PTHR22974:SF21">
    <property type="entry name" value="DUAL SPECIFICITY PROTEIN KINASE TTK"/>
    <property type="match status" value="1"/>
</dbReference>
<dbReference type="GO" id="GO:0005634">
    <property type="term" value="C:nucleus"/>
    <property type="evidence" value="ECO:0007669"/>
    <property type="project" value="TreeGrafter"/>
</dbReference>
<sequence length="313" mass="36352">MSRKENAGYGELVREKAMPFQYKKSHAWKNAYHERRSNGPSARDVIQSHSMRGPYSKLNELSAIAEPSAKSRERSRDWDCVSRPFMEARSLEARQWTGFCEEENTLYIVMEQAAIDLGTFLRRRRRDIDERFIKYHWKQMLQCVQTIHDRNILHGNLKPANFLLVKGSVKLTGFKLSAGIRNRMVAAIKVSHVNTFSYMAPEILQLWTGDEFHEVPIKADVWSLGCILHYMAYGRVSFTAKSQRDKVAAIFNSEYTVDFPSCSDSLLIDVLKHCLVRDVFKRAAVNELLKHPYRLMQDDHGETRLRMALDLNY</sequence>
<dbReference type="SUPFAM" id="SSF56112">
    <property type="entry name" value="Protein kinase-like (PK-like)"/>
    <property type="match status" value="1"/>
</dbReference>
<dbReference type="PANTHER" id="PTHR22974">
    <property type="entry name" value="MIXED LINEAGE PROTEIN KINASE"/>
    <property type="match status" value="1"/>
</dbReference>
<dbReference type="OrthoDB" id="20524at2759"/>
<keyword evidence="3" id="KW-0547">Nucleotide-binding</keyword>
<keyword evidence="5" id="KW-0067">ATP-binding</keyword>
<dbReference type="InterPro" id="IPR000719">
    <property type="entry name" value="Prot_kinase_dom"/>
</dbReference>
<dbReference type="GO" id="GO:0034501">
    <property type="term" value="P:protein localization to kinetochore"/>
    <property type="evidence" value="ECO:0007669"/>
    <property type="project" value="TreeGrafter"/>
</dbReference>
<dbReference type="AlphaFoldDB" id="A0A2G9UX93"/>
<dbReference type="GO" id="GO:0007059">
    <property type="term" value="P:chromosome segregation"/>
    <property type="evidence" value="ECO:0007669"/>
    <property type="project" value="TreeGrafter"/>
</dbReference>
<keyword evidence="4" id="KW-0418">Kinase</keyword>
<dbReference type="GO" id="GO:0007094">
    <property type="term" value="P:mitotic spindle assembly checkpoint signaling"/>
    <property type="evidence" value="ECO:0007669"/>
    <property type="project" value="TreeGrafter"/>
</dbReference>
<dbReference type="GO" id="GO:0005524">
    <property type="term" value="F:ATP binding"/>
    <property type="evidence" value="ECO:0007669"/>
    <property type="project" value="UniProtKB-KW"/>
</dbReference>
<organism evidence="7 8">
    <name type="scientific">Teladorsagia circumcincta</name>
    <name type="common">Brown stomach worm</name>
    <name type="synonym">Ostertagia circumcincta</name>
    <dbReference type="NCBI Taxonomy" id="45464"/>
    <lineage>
        <taxon>Eukaryota</taxon>
        <taxon>Metazoa</taxon>
        <taxon>Ecdysozoa</taxon>
        <taxon>Nematoda</taxon>
        <taxon>Chromadorea</taxon>
        <taxon>Rhabditida</taxon>
        <taxon>Rhabditina</taxon>
        <taxon>Rhabditomorpha</taxon>
        <taxon>Strongyloidea</taxon>
        <taxon>Trichostrongylidae</taxon>
        <taxon>Teladorsagia</taxon>
    </lineage>
</organism>
<feature type="domain" description="Protein kinase" evidence="6">
    <location>
        <begin position="1"/>
        <end position="294"/>
    </location>
</feature>
<keyword evidence="2" id="KW-0808">Transferase</keyword>
<evidence type="ECO:0000256" key="3">
    <source>
        <dbReference type="ARBA" id="ARBA00022741"/>
    </source>
</evidence>
<evidence type="ECO:0000313" key="7">
    <source>
        <dbReference type="EMBL" id="PIO74861.1"/>
    </source>
</evidence>
<dbReference type="GO" id="GO:0000776">
    <property type="term" value="C:kinetochore"/>
    <property type="evidence" value="ECO:0007669"/>
    <property type="project" value="TreeGrafter"/>
</dbReference>
<gene>
    <name evidence="7" type="ORF">TELCIR_03119</name>
</gene>
<evidence type="ECO:0000256" key="4">
    <source>
        <dbReference type="ARBA" id="ARBA00022777"/>
    </source>
</evidence>
<proteinExistence type="predicted"/>
<reference evidence="7 8" key="1">
    <citation type="submission" date="2015-09" db="EMBL/GenBank/DDBJ databases">
        <title>Draft genome of the parasitic nematode Teladorsagia circumcincta isolate WARC Sus (inbred).</title>
        <authorList>
            <person name="Mitreva M."/>
        </authorList>
    </citation>
    <scope>NUCLEOTIDE SEQUENCE [LARGE SCALE GENOMIC DNA]</scope>
    <source>
        <strain evidence="7 8">S</strain>
    </source>
</reference>
<evidence type="ECO:0000259" key="6">
    <source>
        <dbReference type="PROSITE" id="PS50011"/>
    </source>
</evidence>
<dbReference type="GO" id="GO:0004674">
    <property type="term" value="F:protein serine/threonine kinase activity"/>
    <property type="evidence" value="ECO:0007669"/>
    <property type="project" value="UniProtKB-KW"/>
</dbReference>
<accession>A0A2G9UX93</accession>
<dbReference type="EMBL" id="KZ345210">
    <property type="protein sequence ID" value="PIO74861.1"/>
    <property type="molecule type" value="Genomic_DNA"/>
</dbReference>